<dbReference type="Proteomes" id="UP000434172">
    <property type="component" value="Unassembled WGS sequence"/>
</dbReference>
<proteinExistence type="predicted"/>
<keyword evidence="2" id="KW-1185">Reference proteome</keyword>
<dbReference type="SUPFAM" id="SSF53335">
    <property type="entry name" value="S-adenosyl-L-methionine-dependent methyltransferases"/>
    <property type="match status" value="1"/>
</dbReference>
<evidence type="ECO:0000313" key="1">
    <source>
        <dbReference type="EMBL" id="KAF0322138.1"/>
    </source>
</evidence>
<evidence type="ECO:0000313" key="2">
    <source>
        <dbReference type="Proteomes" id="UP000434172"/>
    </source>
</evidence>
<dbReference type="InterPro" id="IPR029063">
    <property type="entry name" value="SAM-dependent_MTases_sf"/>
</dbReference>
<gene>
    <name evidence="1" type="ORF">GQ607_010641</name>
</gene>
<dbReference type="Gene3D" id="3.40.50.150">
    <property type="entry name" value="Vaccinia Virus protein VP39"/>
    <property type="match status" value="1"/>
</dbReference>
<accession>A0A8H3W6G5</accession>
<reference evidence="1 2" key="1">
    <citation type="submission" date="2019-12" db="EMBL/GenBank/DDBJ databases">
        <title>A genome sequence resource for the geographically widespread anthracnose pathogen Colletotrichum asianum.</title>
        <authorList>
            <person name="Meng Y."/>
        </authorList>
    </citation>
    <scope>NUCLEOTIDE SEQUENCE [LARGE SCALE GENOMIC DNA]</scope>
    <source>
        <strain evidence="1 2">ICMP 18580</strain>
    </source>
</reference>
<sequence>MASPLLTQMGITNITSQGVHFFDNACSTGVLTQELQSILTNEIVQKSSFLCADKAQNMVGMVKKRVVDEGRTNTKVTNFDAMNTCLPDNTFTHIGLGMSLHMIPDPDAVLNS</sequence>
<protein>
    <submittedName>
        <fullName evidence="1">Uncharacterized protein</fullName>
    </submittedName>
</protein>
<dbReference type="Pfam" id="PF01209">
    <property type="entry name" value="Ubie_methyltran"/>
    <property type="match status" value="1"/>
</dbReference>
<dbReference type="AlphaFoldDB" id="A0A8H3W6G5"/>
<dbReference type="EMBL" id="WOWK01000064">
    <property type="protein sequence ID" value="KAF0322138.1"/>
    <property type="molecule type" value="Genomic_DNA"/>
</dbReference>
<dbReference type="OrthoDB" id="2013972at2759"/>
<organism evidence="1 2">
    <name type="scientific">Colletotrichum asianum</name>
    <dbReference type="NCBI Taxonomy" id="702518"/>
    <lineage>
        <taxon>Eukaryota</taxon>
        <taxon>Fungi</taxon>
        <taxon>Dikarya</taxon>
        <taxon>Ascomycota</taxon>
        <taxon>Pezizomycotina</taxon>
        <taxon>Sordariomycetes</taxon>
        <taxon>Hypocreomycetidae</taxon>
        <taxon>Glomerellales</taxon>
        <taxon>Glomerellaceae</taxon>
        <taxon>Colletotrichum</taxon>
        <taxon>Colletotrichum gloeosporioides species complex</taxon>
    </lineage>
</organism>
<name>A0A8H3W6G5_9PEZI</name>
<comment type="caution">
    <text evidence="1">The sequence shown here is derived from an EMBL/GenBank/DDBJ whole genome shotgun (WGS) entry which is preliminary data.</text>
</comment>